<reference evidence="2" key="2">
    <citation type="submission" date="2016-03" db="EMBL/GenBank/DDBJ databases">
        <title>Streptococcus antelopensis sp. nov., isolated from the feces of the Tibetan antelope (Pantholops hodgsonii) in Hoh Xil National Nature Reserve, Qinghai, China.</title>
        <authorList>
            <person name="Bai X."/>
        </authorList>
    </citation>
    <scope>NUCLEOTIDE SEQUENCE [LARGE SCALE GENOMIC DNA]</scope>
    <source>
        <strain evidence="2">TA 26</strain>
    </source>
</reference>
<dbReference type="RefSeq" id="WP_067061893.1">
    <property type="nucleotide sequence ID" value="NZ_CP014699.1"/>
</dbReference>
<proteinExistence type="predicted"/>
<reference evidence="1 2" key="1">
    <citation type="journal article" date="2016" name="Int. J. Syst. Evol. Microbiol.">
        <title>Streptococcuspantholopis sp. nov., isolated from faeces of the Tibetan antelope (Pantholops hodgsonii).</title>
        <authorList>
            <person name="Bai X."/>
            <person name="Xiong Y."/>
            <person name="Lu S."/>
            <person name="Jin D."/>
            <person name="Lai X."/>
            <person name="Yang J."/>
            <person name="Niu L."/>
            <person name="Hu S."/>
            <person name="Meng X."/>
            <person name="Pu J."/>
            <person name="Ye C."/>
            <person name="Xu J."/>
        </authorList>
    </citation>
    <scope>NUCLEOTIDE SEQUENCE [LARGE SCALE GENOMIC DNA]</scope>
    <source>
        <strain evidence="1 2">TA 26</strain>
    </source>
</reference>
<dbReference type="OrthoDB" id="3171075at2"/>
<evidence type="ECO:0000313" key="2">
    <source>
        <dbReference type="Proteomes" id="UP000077317"/>
    </source>
</evidence>
<keyword evidence="2" id="KW-1185">Reference proteome</keyword>
<sequence length="324" mass="37219">MMDLYIKELVIHQFTPDDTDLLLADKPLDISPLLDTYFSKKLAKVFSDEAKRGRLTEDNPFFKLLTDDFLESSVKIAQSWRQAFLISENQKTCDLVFIRFEKEGTEHFAFLRLTLKESLTHLTGQSDSPIALTQNTLPGAGQTPDEALVLNQKTGRYYLIEKRIKHDGSFVHYFSEQLLQVQPEASVKKSLKVVEQTAKKVADDFRQDDFAFQSKMKTAIYNHLEEQELEPEKLANQLFEDNLTARLTFVDNLKEQIPEPIKLADIDYSKQSKKLSSQKLSLSNGIELIVPNQIYQDADSVEFIQNQDGTYSILIKNIEDIQNK</sequence>
<accession>A0A172Q753</accession>
<dbReference type="GO" id="GO:0009295">
    <property type="term" value="C:nucleoid"/>
    <property type="evidence" value="ECO:0007669"/>
    <property type="project" value="InterPro"/>
</dbReference>
<protein>
    <submittedName>
        <fullName evidence="1">Nucleoid-associated bacterial family protein</fullName>
    </submittedName>
</protein>
<gene>
    <name evidence="1" type="ORF">A0O21_04390</name>
</gene>
<dbReference type="EMBL" id="CP014699">
    <property type="protein sequence ID" value="AND79319.1"/>
    <property type="molecule type" value="Genomic_DNA"/>
</dbReference>
<name>A0A172Q753_9STRE</name>
<dbReference type="Proteomes" id="UP000077317">
    <property type="component" value="Chromosome"/>
</dbReference>
<dbReference type="Pfam" id="PF04245">
    <property type="entry name" value="NA37"/>
    <property type="match status" value="1"/>
</dbReference>
<dbReference type="STRING" id="1811193.A0O21_04390"/>
<dbReference type="InterPro" id="IPR007358">
    <property type="entry name" value="Nucleoid_associated_NdpA"/>
</dbReference>
<dbReference type="KEGG" id="spat:A0O21_04390"/>
<evidence type="ECO:0000313" key="1">
    <source>
        <dbReference type="EMBL" id="AND79319.1"/>
    </source>
</evidence>
<organism evidence="1 2">
    <name type="scientific">Streptococcus pantholopis</name>
    <dbReference type="NCBI Taxonomy" id="1811193"/>
    <lineage>
        <taxon>Bacteria</taxon>
        <taxon>Bacillati</taxon>
        <taxon>Bacillota</taxon>
        <taxon>Bacilli</taxon>
        <taxon>Lactobacillales</taxon>
        <taxon>Streptococcaceae</taxon>
        <taxon>Streptococcus</taxon>
    </lineage>
</organism>
<dbReference type="AlphaFoldDB" id="A0A172Q753"/>